<evidence type="ECO:0000313" key="2">
    <source>
        <dbReference type="EMBL" id="GAD77282.1"/>
    </source>
</evidence>
<dbReference type="EMBL" id="BATL01000069">
    <property type="protein sequence ID" value="GAD77282.1"/>
    <property type="molecule type" value="Genomic_DNA"/>
</dbReference>
<organism evidence="2 3">
    <name type="scientific">Vibrio azureus NBRC 104587</name>
    <dbReference type="NCBI Taxonomy" id="1219077"/>
    <lineage>
        <taxon>Bacteria</taxon>
        <taxon>Pseudomonadati</taxon>
        <taxon>Pseudomonadota</taxon>
        <taxon>Gammaproteobacteria</taxon>
        <taxon>Vibrionales</taxon>
        <taxon>Vibrionaceae</taxon>
        <taxon>Vibrio</taxon>
    </lineage>
</organism>
<name>U3AVM7_9VIBR</name>
<proteinExistence type="predicted"/>
<reference evidence="2 3" key="1">
    <citation type="submission" date="2013-09" db="EMBL/GenBank/DDBJ databases">
        <title>Whole genome shotgun sequence of Vibrio azureus NBRC 104587.</title>
        <authorList>
            <person name="Isaki S."/>
            <person name="Hosoyama A."/>
            <person name="Numata M."/>
            <person name="Hashimoto M."/>
            <person name="Hosoyama Y."/>
            <person name="Tsuchikane K."/>
            <person name="Noguchi M."/>
            <person name="Hirakata S."/>
            <person name="Ichikawa N."/>
            <person name="Ohji S."/>
            <person name="Yamazoe A."/>
            <person name="Fujita N."/>
        </authorList>
    </citation>
    <scope>NUCLEOTIDE SEQUENCE [LARGE SCALE GENOMIC DNA]</scope>
    <source>
        <strain evidence="2 3">NBRC 104587</strain>
    </source>
</reference>
<gene>
    <name evidence="2" type="ORF">VAZ01S_069_00300</name>
</gene>
<dbReference type="RefSeq" id="WP_021711022.1">
    <property type="nucleotide sequence ID" value="NZ_BAOB01000329.1"/>
</dbReference>
<dbReference type="AlphaFoldDB" id="U3AVM7"/>
<protein>
    <recommendedName>
        <fullName evidence="1">DUF6968 domain-containing protein</fullName>
    </recommendedName>
</protein>
<sequence>METYTICEAKYFVTIPVENSQASEVRKVIFRISQPVPYDLPRLQGIKMHVCIVNIEGLEAEKRLYGVSSLQALCLAIQHISIKLREFKASRFVFYSDSALTCPFDMLSTHFLEDFLDKS</sequence>
<keyword evidence="3" id="KW-1185">Reference proteome</keyword>
<dbReference type="STRING" id="1219077.VAZ01S_069_00300"/>
<dbReference type="OrthoDB" id="9865310at2"/>
<comment type="caution">
    <text evidence="2">The sequence shown here is derived from an EMBL/GenBank/DDBJ whole genome shotgun (WGS) entry which is preliminary data.</text>
</comment>
<accession>U3AVM7</accession>
<dbReference type="Proteomes" id="UP000016567">
    <property type="component" value="Unassembled WGS sequence"/>
</dbReference>
<dbReference type="Pfam" id="PF22302">
    <property type="entry name" value="DUF6968"/>
    <property type="match status" value="1"/>
</dbReference>
<dbReference type="InterPro" id="IPR054241">
    <property type="entry name" value="DUF6968"/>
</dbReference>
<feature type="domain" description="DUF6968" evidence="1">
    <location>
        <begin position="23"/>
        <end position="88"/>
    </location>
</feature>
<evidence type="ECO:0000313" key="3">
    <source>
        <dbReference type="Proteomes" id="UP000016567"/>
    </source>
</evidence>
<evidence type="ECO:0000259" key="1">
    <source>
        <dbReference type="Pfam" id="PF22302"/>
    </source>
</evidence>